<evidence type="ECO:0000313" key="2">
    <source>
        <dbReference type="EMBL" id="MCT7357860.1"/>
    </source>
</evidence>
<dbReference type="Proteomes" id="UP001147830">
    <property type="component" value="Unassembled WGS sequence"/>
</dbReference>
<reference evidence="2" key="2">
    <citation type="submission" date="2022-08" db="EMBL/GenBank/DDBJ databases">
        <authorList>
            <person name="Dong C."/>
        </authorList>
    </citation>
    <scope>NUCLEOTIDE SEQUENCE</scope>
    <source>
        <strain evidence="2">59MF3M-4</strain>
    </source>
</reference>
<feature type="domain" description="FecR protein" evidence="1">
    <location>
        <begin position="128"/>
        <end position="218"/>
    </location>
</feature>
<reference evidence="2" key="1">
    <citation type="journal article" date="2022" name="Front. Microbiol.">
        <title>Genome-based taxonomic rearrangement of Oceanobacter-related bacteria including the description of Thalassolituus hydrocarbonoclasticus sp. nov. and Thalassolituus pacificus sp. nov. and emended description of the genus Thalassolituus.</title>
        <authorList>
            <person name="Dong C."/>
            <person name="Wei L."/>
            <person name="Wang J."/>
            <person name="Lai Q."/>
            <person name="Huang Z."/>
            <person name="Shao Z."/>
        </authorList>
    </citation>
    <scope>NUCLEOTIDE SEQUENCE</scope>
    <source>
        <strain evidence="2">59MF3M-4</strain>
    </source>
</reference>
<sequence>MVLRLIPKQNILGDSEREKISQWVLHEKYEQSAAEQTSETEVWLDKKPERRQEADALDAIWNDDCFTEALKQFETNQQNRQQKSQQNHQTSDHKCSTLWYGSIAASVVLTLGILLFRSGDVSQPVYFNTQKLQTAHQLLDDGSRLDISAASQLLVKYSAAERHIDLVEGEAQFNVSKDPARPFVVETRHATLQALGTVFNVDQRRDSTELTVLEGRVEVAPLQAGNKRVILTAGQRALIRANGHGPVETFDLTSYRDWQQNILEADNMPLADIIDELNRYRNTAVGIHPSISNLPVSGTFRLDDTEKNLQLITSAYQLTISEQNGITFISR</sequence>
<organism evidence="2 3">
    <name type="scientific">Thalassolituus pacificus</name>
    <dbReference type="NCBI Taxonomy" id="2975440"/>
    <lineage>
        <taxon>Bacteria</taxon>
        <taxon>Pseudomonadati</taxon>
        <taxon>Pseudomonadota</taxon>
        <taxon>Gammaproteobacteria</taxon>
        <taxon>Oceanospirillales</taxon>
        <taxon>Oceanospirillaceae</taxon>
        <taxon>Thalassolituus</taxon>
    </lineage>
</organism>
<dbReference type="Pfam" id="PF04773">
    <property type="entry name" value="FecR"/>
    <property type="match status" value="1"/>
</dbReference>
<proteinExistence type="predicted"/>
<dbReference type="PIRSF" id="PIRSF018266">
    <property type="entry name" value="FecR"/>
    <property type="match status" value="1"/>
</dbReference>
<dbReference type="Gene3D" id="2.60.120.1440">
    <property type="match status" value="1"/>
</dbReference>
<dbReference type="PANTHER" id="PTHR30273:SF2">
    <property type="entry name" value="PROTEIN FECR"/>
    <property type="match status" value="1"/>
</dbReference>
<evidence type="ECO:0000313" key="3">
    <source>
        <dbReference type="Proteomes" id="UP001147830"/>
    </source>
</evidence>
<dbReference type="PANTHER" id="PTHR30273">
    <property type="entry name" value="PERIPLASMIC SIGNAL SENSOR AND SIGMA FACTOR ACTIVATOR FECR-RELATED"/>
    <property type="match status" value="1"/>
</dbReference>
<dbReference type="AlphaFoldDB" id="A0A9X3AQ56"/>
<dbReference type="RefSeq" id="WP_260974789.1">
    <property type="nucleotide sequence ID" value="NZ_JAOANI010000009.1"/>
</dbReference>
<dbReference type="GO" id="GO:0016989">
    <property type="term" value="F:sigma factor antagonist activity"/>
    <property type="evidence" value="ECO:0007669"/>
    <property type="project" value="TreeGrafter"/>
</dbReference>
<evidence type="ECO:0000259" key="1">
    <source>
        <dbReference type="Pfam" id="PF04773"/>
    </source>
</evidence>
<dbReference type="InterPro" id="IPR012373">
    <property type="entry name" value="Ferrdict_sens_TM"/>
</dbReference>
<comment type="caution">
    <text evidence="2">The sequence shown here is derived from an EMBL/GenBank/DDBJ whole genome shotgun (WGS) entry which is preliminary data.</text>
</comment>
<dbReference type="InterPro" id="IPR006860">
    <property type="entry name" value="FecR"/>
</dbReference>
<dbReference type="Gene3D" id="3.55.50.30">
    <property type="match status" value="1"/>
</dbReference>
<name>A0A9X3AQ56_9GAMM</name>
<protein>
    <submittedName>
        <fullName evidence="2">FecR domain-containing protein</fullName>
    </submittedName>
</protein>
<gene>
    <name evidence="2" type="ORF">NYR02_02345</name>
</gene>
<keyword evidence="3" id="KW-1185">Reference proteome</keyword>
<accession>A0A9X3AQ56</accession>
<dbReference type="EMBL" id="JAOANI010000009">
    <property type="protein sequence ID" value="MCT7357860.1"/>
    <property type="molecule type" value="Genomic_DNA"/>
</dbReference>